<dbReference type="Gene3D" id="1.10.260.40">
    <property type="entry name" value="lambda repressor-like DNA-binding domains"/>
    <property type="match status" value="1"/>
</dbReference>
<dbReference type="InterPro" id="IPR041413">
    <property type="entry name" value="MLTR_LBD"/>
</dbReference>
<proteinExistence type="predicted"/>
<feature type="domain" description="HTH cro/C1-type" evidence="2">
    <location>
        <begin position="76"/>
        <end position="123"/>
    </location>
</feature>
<feature type="region of interest" description="Disordered" evidence="1">
    <location>
        <begin position="1"/>
        <end position="36"/>
    </location>
</feature>
<gene>
    <name evidence="3" type="ORF">GCM10010412_064970</name>
</gene>
<dbReference type="Gene3D" id="3.30.450.180">
    <property type="match status" value="1"/>
</dbReference>
<dbReference type="PANTHER" id="PTHR35010:SF2">
    <property type="entry name" value="BLL4672 PROTEIN"/>
    <property type="match status" value="1"/>
</dbReference>
<dbReference type="EMBL" id="BAAATE010000021">
    <property type="protein sequence ID" value="GAA2680649.1"/>
    <property type="molecule type" value="Genomic_DNA"/>
</dbReference>
<evidence type="ECO:0000313" key="4">
    <source>
        <dbReference type="Proteomes" id="UP001501666"/>
    </source>
</evidence>
<accession>A0ABP6EZU6</accession>
<reference evidence="4" key="1">
    <citation type="journal article" date="2019" name="Int. J. Syst. Evol. Microbiol.">
        <title>The Global Catalogue of Microorganisms (GCM) 10K type strain sequencing project: providing services to taxonomists for standard genome sequencing and annotation.</title>
        <authorList>
            <consortium name="The Broad Institute Genomics Platform"/>
            <consortium name="The Broad Institute Genome Sequencing Center for Infectious Disease"/>
            <person name="Wu L."/>
            <person name="Ma J."/>
        </authorList>
    </citation>
    <scope>NUCLEOTIDE SEQUENCE [LARGE SCALE GENOMIC DNA]</scope>
    <source>
        <strain evidence="4">JCM 6835</strain>
    </source>
</reference>
<dbReference type="Pfam" id="PF17765">
    <property type="entry name" value="MLTR_LBD"/>
    <property type="match status" value="1"/>
</dbReference>
<dbReference type="SUPFAM" id="SSF47413">
    <property type="entry name" value="lambda repressor-like DNA-binding domains"/>
    <property type="match status" value="1"/>
</dbReference>
<evidence type="ECO:0000313" key="3">
    <source>
        <dbReference type="EMBL" id="GAA2680649.1"/>
    </source>
</evidence>
<dbReference type="InterPro" id="IPR010982">
    <property type="entry name" value="Lambda_DNA-bd_dom_sf"/>
</dbReference>
<dbReference type="Pfam" id="PF13560">
    <property type="entry name" value="HTH_31"/>
    <property type="match status" value="1"/>
</dbReference>
<feature type="compositionally biased region" description="Basic and acidic residues" evidence="1">
    <location>
        <begin position="8"/>
        <end position="26"/>
    </location>
</feature>
<dbReference type="PANTHER" id="PTHR35010">
    <property type="entry name" value="BLL4672 PROTEIN-RELATED"/>
    <property type="match status" value="1"/>
</dbReference>
<evidence type="ECO:0000259" key="2">
    <source>
        <dbReference type="PROSITE" id="PS50943"/>
    </source>
</evidence>
<dbReference type="PROSITE" id="PS50943">
    <property type="entry name" value="HTH_CROC1"/>
    <property type="match status" value="1"/>
</dbReference>
<evidence type="ECO:0000256" key="1">
    <source>
        <dbReference type="SAM" id="MobiDB-lite"/>
    </source>
</evidence>
<organism evidence="3 4">
    <name type="scientific">Nonomuraea recticatena</name>
    <dbReference type="NCBI Taxonomy" id="46178"/>
    <lineage>
        <taxon>Bacteria</taxon>
        <taxon>Bacillati</taxon>
        <taxon>Actinomycetota</taxon>
        <taxon>Actinomycetes</taxon>
        <taxon>Streptosporangiales</taxon>
        <taxon>Streptosporangiaceae</taxon>
        <taxon>Nonomuraea</taxon>
    </lineage>
</organism>
<dbReference type="InterPro" id="IPR001387">
    <property type="entry name" value="Cro/C1-type_HTH"/>
</dbReference>
<dbReference type="SMART" id="SM00530">
    <property type="entry name" value="HTH_XRE"/>
    <property type="match status" value="1"/>
</dbReference>
<dbReference type="CDD" id="cd00093">
    <property type="entry name" value="HTH_XRE"/>
    <property type="match status" value="1"/>
</dbReference>
<feature type="region of interest" description="Disordered" evidence="1">
    <location>
        <begin position="307"/>
        <end position="345"/>
    </location>
</feature>
<protein>
    <recommendedName>
        <fullName evidence="2">HTH cro/C1-type domain-containing protein</fullName>
    </recommendedName>
</protein>
<keyword evidence="4" id="KW-1185">Reference proteome</keyword>
<sequence length="345" mass="38462">MGVPDEGVTERDPLAEGRARRVEHMAGRNGPYGTDRDIRGDFRAEIREFLATRRAKVTPAQAGLPAYGGERRRVTGLRREEVALLAGISSEYYTRLERGDATGVSESVIEGIAQALQLDEAERIHLLDLLRGAGTTRPPRRRPAQQRVRPAVQRVLDSMTGAPAFILSGCGDILAANTLGRALFSPVYADPVRPPNNARFVFLNPRATEFFREWDKVANDTVAMLRAEAGRDLYDRRLTELIGELSTRSEDFRRRWAAHNVRIHTTGVKLLHHPVVGDLDLPFETFPRGHRPQPVPPHLHRRARVTLAGRPESAGQLGRDPRRRVGRVDRDTRLTAGTPRTALGT</sequence>
<name>A0ABP6EZU6_9ACTN</name>
<dbReference type="Proteomes" id="UP001501666">
    <property type="component" value="Unassembled WGS sequence"/>
</dbReference>
<comment type="caution">
    <text evidence="3">The sequence shown here is derived from an EMBL/GenBank/DDBJ whole genome shotgun (WGS) entry which is preliminary data.</text>
</comment>